<evidence type="ECO:0008006" key="2">
    <source>
        <dbReference type="Google" id="ProtNLM"/>
    </source>
</evidence>
<sequence length="229" mass="25033">RGGERWREFAGKPPMYYPTHSTSQIVSVTGARMTHVSCQGYVDQVDDGIYVADANPWQNEYSNETALFKMSDGSMCRINEFRRIGHPGTVRMALFGTEGSFEHNTAGARWVAKHRGDMIDLDDALACQGVSIKRNSGEAMDVITASDGTHLGASSVHPVERLPKEFIGLSNGHAGSHQFLVDDFVKACVSGKTPSNNVWEAARYAIPGVIAHDSSMRNGELLEIPVSNY</sequence>
<protein>
    <recommendedName>
        <fullName evidence="2">Gfo/Idh/MocA-like oxidoreductase C-terminal domain-containing protein</fullName>
    </recommendedName>
</protein>
<gene>
    <name evidence="1" type="ORF">METZ01_LOCUS277256</name>
</gene>
<reference evidence="1" key="1">
    <citation type="submission" date="2018-05" db="EMBL/GenBank/DDBJ databases">
        <authorList>
            <person name="Lanie J.A."/>
            <person name="Ng W.-L."/>
            <person name="Kazmierczak K.M."/>
            <person name="Andrzejewski T.M."/>
            <person name="Davidsen T.M."/>
            <person name="Wayne K.J."/>
            <person name="Tettelin H."/>
            <person name="Glass J.I."/>
            <person name="Rusch D."/>
            <person name="Podicherti R."/>
            <person name="Tsui H.-C.T."/>
            <person name="Winkler M.E."/>
        </authorList>
    </citation>
    <scope>NUCLEOTIDE SEQUENCE</scope>
</reference>
<name>A0A382KM47_9ZZZZ</name>
<feature type="non-terminal residue" evidence="1">
    <location>
        <position position="1"/>
    </location>
</feature>
<dbReference type="AlphaFoldDB" id="A0A382KM47"/>
<dbReference type="Gene3D" id="3.30.360.10">
    <property type="entry name" value="Dihydrodipicolinate Reductase, domain 2"/>
    <property type="match status" value="1"/>
</dbReference>
<accession>A0A382KM47</accession>
<dbReference type="EMBL" id="UINC01080969">
    <property type="protein sequence ID" value="SVC24402.1"/>
    <property type="molecule type" value="Genomic_DNA"/>
</dbReference>
<organism evidence="1">
    <name type="scientific">marine metagenome</name>
    <dbReference type="NCBI Taxonomy" id="408172"/>
    <lineage>
        <taxon>unclassified sequences</taxon>
        <taxon>metagenomes</taxon>
        <taxon>ecological metagenomes</taxon>
    </lineage>
</organism>
<evidence type="ECO:0000313" key="1">
    <source>
        <dbReference type="EMBL" id="SVC24402.1"/>
    </source>
</evidence>
<proteinExistence type="predicted"/>